<reference evidence="1" key="1">
    <citation type="journal article" date="2014" name="Gene">
        <title>Genome-guided analysis of transformation efficiency and carbon dioxide assimilation by Moorella thermoacetica Y72.</title>
        <authorList>
            <person name="Tsukahara K."/>
            <person name="Kita A."/>
            <person name="Nakashimada Y."/>
            <person name="Hoshino T."/>
            <person name="Murakami K."/>
        </authorList>
    </citation>
    <scope>NUCLEOTIDE SEQUENCE [LARGE SCALE GENOMIC DNA]</scope>
    <source>
        <strain evidence="1">Y72</strain>
    </source>
</reference>
<protein>
    <submittedName>
        <fullName evidence="1">Isochorismate synthase</fullName>
    </submittedName>
</protein>
<dbReference type="EMBL" id="DF238840">
    <property type="protein sequence ID" value="GAF27098.1"/>
    <property type="molecule type" value="Genomic_DNA"/>
</dbReference>
<sequence>MADKMQIAFVPEAGTCVPWKVKREELGEIPGNEEIVKKEWEKLEAFAYAFIWFWVQR</sequence>
<dbReference type="Proteomes" id="UP000063718">
    <property type="component" value="Unassembled WGS sequence"/>
</dbReference>
<dbReference type="AlphaFoldDB" id="A0A0S6UDS2"/>
<evidence type="ECO:0000313" key="1">
    <source>
        <dbReference type="EMBL" id="GAF27098.1"/>
    </source>
</evidence>
<name>A0A0S6UDS2_NEOTH</name>
<accession>A0A0S6UDS2</accession>
<gene>
    <name evidence="1" type="ORF">MTY_2439</name>
</gene>
<organism evidence="1">
    <name type="scientific">Moorella thermoacetica Y72</name>
    <dbReference type="NCBI Taxonomy" id="1325331"/>
    <lineage>
        <taxon>Bacteria</taxon>
        <taxon>Bacillati</taxon>
        <taxon>Bacillota</taxon>
        <taxon>Clostridia</taxon>
        <taxon>Neomoorellales</taxon>
        <taxon>Neomoorellaceae</taxon>
        <taxon>Neomoorella</taxon>
    </lineage>
</organism>
<dbReference type="GeneID" id="45618702"/>
<proteinExistence type="predicted"/>
<dbReference type="RefSeq" id="WP_165442561.1">
    <property type="nucleotide sequence ID" value="NZ_DF238840.1"/>
</dbReference>